<dbReference type="InterPro" id="IPR000159">
    <property type="entry name" value="RA_dom"/>
</dbReference>
<sequence length="304" mass="33667">MECAVTGHNLLAALGNASQDFQLKQLPFLIEDDSLAGRGPRRRLSGSDLTEQVSQHYAAFEMKSEGSHHSLSFLSEPHYLEELLSQRTRGLSLPWFLQSQEVASGHVDFLRPLEGVHYYSFPECPPDLGTACLCVRVNGQVEVFLDLSITCCLGLFIIVMPAPRPFWACPELLSLPGTDFRVYSGLWVRDQCESQQHHDNPAGAHPSAEQVQGKPGREQPCPGMPVVEDGPSEFSLYIVHESGAKGLCLYSKTPRLPLNERTKLKDCEYPLISRILHGPCEKIARMFLMEADLGVEVPHDVSGG</sequence>
<name>A0ABQ9UM65_SAGOE</name>
<evidence type="ECO:0000313" key="4">
    <source>
        <dbReference type="Proteomes" id="UP001266305"/>
    </source>
</evidence>
<comment type="caution">
    <text evidence="3">The sequence shown here is derived from an EMBL/GenBank/DDBJ whole genome shotgun (WGS) entry which is preliminary data.</text>
</comment>
<gene>
    <name evidence="3" type="ORF">P7K49_023594</name>
</gene>
<dbReference type="PANTHER" id="PTHR22738:SF4">
    <property type="entry name" value="RAS ASSOCIATION DOMAIN-CONTAINING PROTEIN 4"/>
    <property type="match status" value="1"/>
</dbReference>
<keyword evidence="4" id="KW-1185">Reference proteome</keyword>
<evidence type="ECO:0000256" key="1">
    <source>
        <dbReference type="SAM" id="MobiDB-lite"/>
    </source>
</evidence>
<feature type="domain" description="Ras-associating" evidence="2">
    <location>
        <begin position="227"/>
        <end position="293"/>
    </location>
</feature>
<dbReference type="PANTHER" id="PTHR22738">
    <property type="entry name" value="RASSF"/>
    <property type="match status" value="1"/>
</dbReference>
<dbReference type="EMBL" id="JASSZA010000011">
    <property type="protein sequence ID" value="KAK2098143.1"/>
    <property type="molecule type" value="Genomic_DNA"/>
</dbReference>
<accession>A0ABQ9UM65</accession>
<dbReference type="PROSITE" id="PS50200">
    <property type="entry name" value="RA"/>
    <property type="match status" value="1"/>
</dbReference>
<reference evidence="3 4" key="1">
    <citation type="submission" date="2023-05" db="EMBL/GenBank/DDBJ databases">
        <title>B98-5 Cell Line De Novo Hybrid Assembly: An Optical Mapping Approach.</title>
        <authorList>
            <person name="Kananen K."/>
            <person name="Auerbach J.A."/>
            <person name="Kautto E."/>
            <person name="Blachly J.S."/>
        </authorList>
    </citation>
    <scope>NUCLEOTIDE SEQUENCE [LARGE SCALE GENOMIC DNA]</scope>
    <source>
        <strain evidence="3">B95-8</strain>
        <tissue evidence="3">Cell line</tissue>
    </source>
</reference>
<feature type="region of interest" description="Disordered" evidence="1">
    <location>
        <begin position="196"/>
        <end position="221"/>
    </location>
</feature>
<evidence type="ECO:0000259" key="2">
    <source>
        <dbReference type="PROSITE" id="PS50200"/>
    </source>
</evidence>
<dbReference type="Proteomes" id="UP001266305">
    <property type="component" value="Unassembled WGS sequence"/>
</dbReference>
<protein>
    <recommendedName>
        <fullName evidence="2">Ras-associating domain-containing protein</fullName>
    </recommendedName>
</protein>
<organism evidence="3 4">
    <name type="scientific">Saguinus oedipus</name>
    <name type="common">Cotton-top tamarin</name>
    <name type="synonym">Oedipomidas oedipus</name>
    <dbReference type="NCBI Taxonomy" id="9490"/>
    <lineage>
        <taxon>Eukaryota</taxon>
        <taxon>Metazoa</taxon>
        <taxon>Chordata</taxon>
        <taxon>Craniata</taxon>
        <taxon>Vertebrata</taxon>
        <taxon>Euteleostomi</taxon>
        <taxon>Mammalia</taxon>
        <taxon>Eutheria</taxon>
        <taxon>Euarchontoglires</taxon>
        <taxon>Primates</taxon>
        <taxon>Haplorrhini</taxon>
        <taxon>Platyrrhini</taxon>
        <taxon>Cebidae</taxon>
        <taxon>Callitrichinae</taxon>
        <taxon>Saguinus</taxon>
    </lineage>
</organism>
<proteinExistence type="predicted"/>
<dbReference type="InterPro" id="IPR033614">
    <property type="entry name" value="RASSF1-6"/>
</dbReference>
<evidence type="ECO:0000313" key="3">
    <source>
        <dbReference type="EMBL" id="KAK2098143.1"/>
    </source>
</evidence>